<evidence type="ECO:0000313" key="1">
    <source>
        <dbReference type="EMBL" id="GAG95990.1"/>
    </source>
</evidence>
<gene>
    <name evidence="1" type="ORF">S01H4_51008</name>
</gene>
<name>X1BLY8_9ZZZZ</name>
<evidence type="ECO:0008006" key="2">
    <source>
        <dbReference type="Google" id="ProtNLM"/>
    </source>
</evidence>
<sequence>MPYIIGTMRYPSHMQLEIAKKWLKIRDKYPENAAMAVQLCAPVSTDENGIIVMAIYEVKEGQLENAFKFLSSFYFEYIDIEGYEYTVKVWSTFDEALAIAGIEAPE</sequence>
<organism evidence="1">
    <name type="scientific">marine sediment metagenome</name>
    <dbReference type="NCBI Taxonomy" id="412755"/>
    <lineage>
        <taxon>unclassified sequences</taxon>
        <taxon>metagenomes</taxon>
        <taxon>ecological metagenomes</taxon>
    </lineage>
</organism>
<dbReference type="AlphaFoldDB" id="X1BLY8"/>
<comment type="caution">
    <text evidence="1">The sequence shown here is derived from an EMBL/GenBank/DDBJ whole genome shotgun (WGS) entry which is preliminary data.</text>
</comment>
<dbReference type="EMBL" id="BART01029009">
    <property type="protein sequence ID" value="GAG95990.1"/>
    <property type="molecule type" value="Genomic_DNA"/>
</dbReference>
<proteinExistence type="predicted"/>
<accession>X1BLY8</accession>
<protein>
    <recommendedName>
        <fullName evidence="2">ABM domain-containing protein</fullName>
    </recommendedName>
</protein>
<reference evidence="1" key="1">
    <citation type="journal article" date="2014" name="Front. Microbiol.">
        <title>High frequency of phylogenetically diverse reductive dehalogenase-homologous genes in deep subseafloor sedimentary metagenomes.</title>
        <authorList>
            <person name="Kawai M."/>
            <person name="Futagami T."/>
            <person name="Toyoda A."/>
            <person name="Takaki Y."/>
            <person name="Nishi S."/>
            <person name="Hori S."/>
            <person name="Arai W."/>
            <person name="Tsubouchi T."/>
            <person name="Morono Y."/>
            <person name="Uchiyama I."/>
            <person name="Ito T."/>
            <person name="Fujiyama A."/>
            <person name="Inagaki F."/>
            <person name="Takami H."/>
        </authorList>
    </citation>
    <scope>NUCLEOTIDE SEQUENCE</scope>
    <source>
        <strain evidence="1">Expedition CK06-06</strain>
    </source>
</reference>